<comment type="caution">
    <text evidence="2">The sequence shown here is derived from an EMBL/GenBank/DDBJ whole genome shotgun (WGS) entry which is preliminary data.</text>
</comment>
<evidence type="ECO:0000313" key="2">
    <source>
        <dbReference type="EMBL" id="KAK4794383.1"/>
    </source>
</evidence>
<name>A0AAN7LS23_TRANT</name>
<dbReference type="AlphaFoldDB" id="A0AAN7LS23"/>
<dbReference type="EMBL" id="JAXQNO010000007">
    <property type="protein sequence ID" value="KAK4794383.1"/>
    <property type="molecule type" value="Genomic_DNA"/>
</dbReference>
<gene>
    <name evidence="2" type="ORF">SAY86_012377</name>
</gene>
<feature type="region of interest" description="Disordered" evidence="1">
    <location>
        <begin position="1"/>
        <end position="66"/>
    </location>
</feature>
<protein>
    <submittedName>
        <fullName evidence="2">Uncharacterized protein</fullName>
    </submittedName>
</protein>
<organism evidence="2 3">
    <name type="scientific">Trapa natans</name>
    <name type="common">Water chestnut</name>
    <dbReference type="NCBI Taxonomy" id="22666"/>
    <lineage>
        <taxon>Eukaryota</taxon>
        <taxon>Viridiplantae</taxon>
        <taxon>Streptophyta</taxon>
        <taxon>Embryophyta</taxon>
        <taxon>Tracheophyta</taxon>
        <taxon>Spermatophyta</taxon>
        <taxon>Magnoliopsida</taxon>
        <taxon>eudicotyledons</taxon>
        <taxon>Gunneridae</taxon>
        <taxon>Pentapetalae</taxon>
        <taxon>rosids</taxon>
        <taxon>malvids</taxon>
        <taxon>Myrtales</taxon>
        <taxon>Lythraceae</taxon>
        <taxon>Trapa</taxon>
    </lineage>
</organism>
<keyword evidence="3" id="KW-1185">Reference proteome</keyword>
<feature type="compositionally biased region" description="Gly residues" evidence="1">
    <location>
        <begin position="1"/>
        <end position="11"/>
    </location>
</feature>
<proteinExistence type="predicted"/>
<sequence>MRLGGDGGGTFHPGEDAVRSGWIFDTAAPLENKSQGGKGERKEGEEDEEESEERGCEGLSREQGVG</sequence>
<reference evidence="2 3" key="1">
    <citation type="journal article" date="2023" name="Hortic Res">
        <title>Pangenome of water caltrop reveals structural variations and asymmetric subgenome divergence after allopolyploidization.</title>
        <authorList>
            <person name="Zhang X."/>
            <person name="Chen Y."/>
            <person name="Wang L."/>
            <person name="Yuan Y."/>
            <person name="Fang M."/>
            <person name="Shi L."/>
            <person name="Lu R."/>
            <person name="Comes H.P."/>
            <person name="Ma Y."/>
            <person name="Chen Y."/>
            <person name="Huang G."/>
            <person name="Zhou Y."/>
            <person name="Zheng Z."/>
            <person name="Qiu Y."/>
        </authorList>
    </citation>
    <scope>NUCLEOTIDE SEQUENCE [LARGE SCALE GENOMIC DNA]</scope>
    <source>
        <strain evidence="2">F231</strain>
    </source>
</reference>
<accession>A0AAN7LS23</accession>
<evidence type="ECO:0000313" key="3">
    <source>
        <dbReference type="Proteomes" id="UP001346149"/>
    </source>
</evidence>
<dbReference type="Proteomes" id="UP001346149">
    <property type="component" value="Unassembled WGS sequence"/>
</dbReference>
<evidence type="ECO:0000256" key="1">
    <source>
        <dbReference type="SAM" id="MobiDB-lite"/>
    </source>
</evidence>